<sequence length="225" mass="24306">MANKTIRNFLLAYSPSKHPEIIKLVALYGILNLQQHFGPHQPSSDDIRKLVKTGSISTALDNRIGGIQSSMHELHCTLADIAREVDDPAARPAVCSSPSVARLTSPCPVNSARLSPAVDDRADGLCSGASKLSTHSQVHPGWWHQDSNGLPEFPQGSRAALKPMRPPPRLSYSQLDKPAPDPTCDDLAMPQFALVPPTASLHTPRSGNTTSRNKGSGLSDKQIWR</sequence>
<proteinExistence type="predicted"/>
<gene>
    <name evidence="2" type="ORF">WJX73_009833</name>
</gene>
<comment type="caution">
    <text evidence="2">The sequence shown here is derived from an EMBL/GenBank/DDBJ whole genome shotgun (WGS) entry which is preliminary data.</text>
</comment>
<keyword evidence="3" id="KW-1185">Reference proteome</keyword>
<protein>
    <submittedName>
        <fullName evidence="2">Uncharacterized protein</fullName>
    </submittedName>
</protein>
<evidence type="ECO:0000256" key="1">
    <source>
        <dbReference type="SAM" id="MobiDB-lite"/>
    </source>
</evidence>
<name>A0AAW1PF52_9CHLO</name>
<accession>A0AAW1PF52</accession>
<dbReference type="EMBL" id="JALJOQ010000023">
    <property type="protein sequence ID" value="KAK9808470.1"/>
    <property type="molecule type" value="Genomic_DNA"/>
</dbReference>
<evidence type="ECO:0000313" key="2">
    <source>
        <dbReference type="EMBL" id="KAK9808470.1"/>
    </source>
</evidence>
<feature type="region of interest" description="Disordered" evidence="1">
    <location>
        <begin position="137"/>
        <end position="225"/>
    </location>
</feature>
<feature type="compositionally biased region" description="Polar residues" evidence="1">
    <location>
        <begin position="200"/>
        <end position="216"/>
    </location>
</feature>
<dbReference type="Proteomes" id="UP001465755">
    <property type="component" value="Unassembled WGS sequence"/>
</dbReference>
<evidence type="ECO:0000313" key="3">
    <source>
        <dbReference type="Proteomes" id="UP001465755"/>
    </source>
</evidence>
<organism evidence="2 3">
    <name type="scientific">Symbiochloris irregularis</name>
    <dbReference type="NCBI Taxonomy" id="706552"/>
    <lineage>
        <taxon>Eukaryota</taxon>
        <taxon>Viridiplantae</taxon>
        <taxon>Chlorophyta</taxon>
        <taxon>core chlorophytes</taxon>
        <taxon>Trebouxiophyceae</taxon>
        <taxon>Trebouxiales</taxon>
        <taxon>Trebouxiaceae</taxon>
        <taxon>Symbiochloris</taxon>
    </lineage>
</organism>
<reference evidence="2 3" key="1">
    <citation type="journal article" date="2024" name="Nat. Commun.">
        <title>Phylogenomics reveals the evolutionary origins of lichenization in chlorophyte algae.</title>
        <authorList>
            <person name="Puginier C."/>
            <person name="Libourel C."/>
            <person name="Otte J."/>
            <person name="Skaloud P."/>
            <person name="Haon M."/>
            <person name="Grisel S."/>
            <person name="Petersen M."/>
            <person name="Berrin J.G."/>
            <person name="Delaux P.M."/>
            <person name="Dal Grande F."/>
            <person name="Keller J."/>
        </authorList>
    </citation>
    <scope>NUCLEOTIDE SEQUENCE [LARGE SCALE GENOMIC DNA]</scope>
    <source>
        <strain evidence="2 3">SAG 2036</strain>
    </source>
</reference>
<dbReference type="AlphaFoldDB" id="A0AAW1PF52"/>